<dbReference type="GO" id="GO:0009089">
    <property type="term" value="P:lysine biosynthetic process via diaminopimelate"/>
    <property type="evidence" value="ECO:0007669"/>
    <property type="project" value="InterPro"/>
</dbReference>
<dbReference type="GeneID" id="111252591"/>
<keyword evidence="2" id="KW-0210">Decarboxylase</keyword>
<reference evidence="9" key="1">
    <citation type="submission" date="2021-01" db="UniProtKB">
        <authorList>
            <consortium name="EnsemblMetazoa"/>
        </authorList>
    </citation>
    <scope>IDENTIFICATION</scope>
</reference>
<evidence type="ECO:0000256" key="4">
    <source>
        <dbReference type="ARBA" id="ARBA00023239"/>
    </source>
</evidence>
<evidence type="ECO:0000259" key="8">
    <source>
        <dbReference type="Pfam" id="PF02784"/>
    </source>
</evidence>
<keyword evidence="4" id="KW-0456">Lyase</keyword>
<dbReference type="Gene3D" id="2.40.37.10">
    <property type="entry name" value="Lyase, Ornithine Decarboxylase, Chain A, domain 1"/>
    <property type="match status" value="1"/>
</dbReference>
<feature type="domain" description="Orn/DAP/Arg decarboxylase 2 C-terminal" evidence="7">
    <location>
        <begin position="34"/>
        <end position="346"/>
    </location>
</feature>
<proteinExistence type="inferred from homology"/>
<name>A0A7M7KIY1_VARDE</name>
<dbReference type="InterPro" id="IPR029066">
    <property type="entry name" value="PLP-binding_barrel"/>
</dbReference>
<evidence type="ECO:0000256" key="1">
    <source>
        <dbReference type="ARBA" id="ARBA00001933"/>
    </source>
</evidence>
<comment type="cofactor">
    <cofactor evidence="1">
        <name>pyridoxal 5'-phosphate</name>
        <dbReference type="ChEBI" id="CHEBI:597326"/>
    </cofactor>
</comment>
<feature type="region of interest" description="Disordered" evidence="6">
    <location>
        <begin position="377"/>
        <end position="502"/>
    </location>
</feature>
<dbReference type="PRINTS" id="PR01179">
    <property type="entry name" value="ODADCRBXLASE"/>
</dbReference>
<dbReference type="PANTHER" id="PTHR43727:SF2">
    <property type="entry name" value="GROUP IV DECARBOXYLASE"/>
    <property type="match status" value="1"/>
</dbReference>
<dbReference type="PANTHER" id="PTHR43727">
    <property type="entry name" value="DIAMINOPIMELATE DECARBOXYLASE"/>
    <property type="match status" value="1"/>
</dbReference>
<dbReference type="Gene3D" id="3.20.20.10">
    <property type="entry name" value="Alanine racemase"/>
    <property type="match status" value="1"/>
</dbReference>
<dbReference type="PRINTS" id="PR01181">
    <property type="entry name" value="DAPDCRBXLASE"/>
</dbReference>
<sequence>MSNLPEGTSYQKGKLHFAGRSVAALAEQFDTPLYVYSEETLEKSLSRFPLTRPGVTVCYTVKANNNLELLSKLNKIGASFDVASLEELRRVVTATQTNEVLKKCVATGPVKSVQFLKACLAHDVFSIHAESEAELARISSLRESFSSSRTRVALRVNPDVIDETGYHHLMTTSSCSKFGVSPQEVLHLADKYSIQGLHYHIGSRVLNEQVLYRARDVILRLLGQLEQRAESKSRIEYVDIGGSLGVSHGDGQVPFDIPRVLDTIITPFVNRGLNVYLEPGRSIVAQSAVLLTRVEYTNSSGGRHFALVDATMTDFIRPAVYGGYHRIVAECEPPSVSPSALVGQLTTACASSVIHSNGQATYLCHWGASHDVVSKTASIDRRKADGLRQASGSPGEERRPVPSPRSTRRLITTNRDESNNNSSIITNKSDSKVDSIPSDLRGSRESLDGLLSEMQGSRLFKKQQTPSVPPMPSPRVNRRTSGEAGTLPYDVVGPVLCSSSSS</sequence>
<dbReference type="InterPro" id="IPR002986">
    <property type="entry name" value="DAP_deCOOHase_LysA"/>
</dbReference>
<protein>
    <recommendedName>
        <fullName evidence="11">Diaminopimelate decarboxylase</fullName>
    </recommendedName>
</protein>
<evidence type="ECO:0008006" key="11">
    <source>
        <dbReference type="Google" id="ProtNLM"/>
    </source>
</evidence>
<comment type="similarity">
    <text evidence="5">Belongs to the Orn/Lys/Arg decarboxylase class-II family.</text>
</comment>
<organism evidence="9 10">
    <name type="scientific">Varroa destructor</name>
    <name type="common">Honeybee mite</name>
    <dbReference type="NCBI Taxonomy" id="109461"/>
    <lineage>
        <taxon>Eukaryota</taxon>
        <taxon>Metazoa</taxon>
        <taxon>Ecdysozoa</taxon>
        <taxon>Arthropoda</taxon>
        <taxon>Chelicerata</taxon>
        <taxon>Arachnida</taxon>
        <taxon>Acari</taxon>
        <taxon>Parasitiformes</taxon>
        <taxon>Mesostigmata</taxon>
        <taxon>Gamasina</taxon>
        <taxon>Dermanyssoidea</taxon>
        <taxon>Varroidae</taxon>
        <taxon>Varroa</taxon>
    </lineage>
</organism>
<dbReference type="EnsemblMetazoa" id="XM_022810758">
    <property type="protein sequence ID" value="XP_022666493"/>
    <property type="gene ID" value="LOC111252591"/>
</dbReference>
<dbReference type="AlphaFoldDB" id="A0A7M7KIY1"/>
<keyword evidence="10" id="KW-1185">Reference proteome</keyword>
<dbReference type="Pfam" id="PF00278">
    <property type="entry name" value="Orn_DAP_Arg_deC"/>
    <property type="match status" value="1"/>
</dbReference>
<dbReference type="SUPFAM" id="SSF51419">
    <property type="entry name" value="PLP-binding barrel"/>
    <property type="match status" value="1"/>
</dbReference>
<dbReference type="InterPro" id="IPR022644">
    <property type="entry name" value="De-COase2_N"/>
</dbReference>
<feature type="domain" description="Orn/DAP/Arg decarboxylase 2 N-terminal" evidence="8">
    <location>
        <begin position="42"/>
        <end position="285"/>
    </location>
</feature>
<accession>A0A7M7KIY1</accession>
<dbReference type="GO" id="GO:0008836">
    <property type="term" value="F:diaminopimelate decarboxylase activity"/>
    <property type="evidence" value="ECO:0007669"/>
    <property type="project" value="InterPro"/>
</dbReference>
<dbReference type="RefSeq" id="XP_022666493.1">
    <property type="nucleotide sequence ID" value="XM_022810758.1"/>
</dbReference>
<dbReference type="SUPFAM" id="SSF50621">
    <property type="entry name" value="Alanine racemase C-terminal domain-like"/>
    <property type="match status" value="1"/>
</dbReference>
<evidence type="ECO:0000313" key="9">
    <source>
        <dbReference type="EnsemblMetazoa" id="XP_022666493"/>
    </source>
</evidence>
<feature type="compositionally biased region" description="Low complexity" evidence="6">
    <location>
        <begin position="419"/>
        <end position="428"/>
    </location>
</feature>
<evidence type="ECO:0000256" key="3">
    <source>
        <dbReference type="ARBA" id="ARBA00022898"/>
    </source>
</evidence>
<evidence type="ECO:0000256" key="6">
    <source>
        <dbReference type="SAM" id="MobiDB-lite"/>
    </source>
</evidence>
<dbReference type="InterPro" id="IPR022643">
    <property type="entry name" value="De-COase2_C"/>
</dbReference>
<dbReference type="InterPro" id="IPR000183">
    <property type="entry name" value="Orn/DAP/Arg_de-COase"/>
</dbReference>
<dbReference type="Proteomes" id="UP000594260">
    <property type="component" value="Unplaced"/>
</dbReference>
<evidence type="ECO:0000313" key="10">
    <source>
        <dbReference type="Proteomes" id="UP000594260"/>
    </source>
</evidence>
<keyword evidence="3" id="KW-0663">Pyridoxal phosphate</keyword>
<evidence type="ECO:0000256" key="2">
    <source>
        <dbReference type="ARBA" id="ARBA00022793"/>
    </source>
</evidence>
<evidence type="ECO:0000256" key="5">
    <source>
        <dbReference type="RuleBase" id="RU003737"/>
    </source>
</evidence>
<dbReference type="InterPro" id="IPR009006">
    <property type="entry name" value="Ala_racemase/Decarboxylase_C"/>
</dbReference>
<dbReference type="Pfam" id="PF02784">
    <property type="entry name" value="Orn_Arg_deC_N"/>
    <property type="match status" value="1"/>
</dbReference>
<evidence type="ECO:0000259" key="7">
    <source>
        <dbReference type="Pfam" id="PF00278"/>
    </source>
</evidence>